<dbReference type="SUPFAM" id="SSF51735">
    <property type="entry name" value="NAD(P)-binding Rossmann-fold domains"/>
    <property type="match status" value="1"/>
</dbReference>
<reference evidence="3 4" key="1">
    <citation type="submission" date="2022-02" db="EMBL/GenBank/DDBJ databases">
        <title>Paenibacillus sp. MBLB1776 Whole Genome Shotgun Sequencing.</title>
        <authorList>
            <person name="Hwang C.Y."/>
            <person name="Cho E.-S."/>
            <person name="Seo M.-J."/>
        </authorList>
    </citation>
    <scope>NUCLEOTIDE SEQUENCE [LARGE SCALE GENOMIC DNA]</scope>
    <source>
        <strain evidence="3 4">MBLB1776</strain>
    </source>
</reference>
<dbReference type="KEGG" id="paun:MJA45_24105"/>
<dbReference type="Gene3D" id="3.40.50.720">
    <property type="entry name" value="NAD(P)-binding Rossmann-like Domain"/>
    <property type="match status" value="1"/>
</dbReference>
<dbReference type="Pfam" id="PF01408">
    <property type="entry name" value="GFO_IDH_MocA"/>
    <property type="match status" value="1"/>
</dbReference>
<proteinExistence type="predicted"/>
<accession>A0AA96LCK6</accession>
<evidence type="ECO:0000256" key="1">
    <source>
        <dbReference type="ARBA" id="ARBA00023002"/>
    </source>
</evidence>
<dbReference type="PANTHER" id="PTHR43818:SF11">
    <property type="entry name" value="BCDNA.GH03377"/>
    <property type="match status" value="1"/>
</dbReference>
<keyword evidence="4" id="KW-1185">Reference proteome</keyword>
<dbReference type="GO" id="GO:0016491">
    <property type="term" value="F:oxidoreductase activity"/>
    <property type="evidence" value="ECO:0007669"/>
    <property type="project" value="UniProtKB-KW"/>
</dbReference>
<name>A0AA96LCK6_9BACL</name>
<dbReference type="PANTHER" id="PTHR43818">
    <property type="entry name" value="BCDNA.GH03377"/>
    <property type="match status" value="1"/>
</dbReference>
<evidence type="ECO:0000313" key="3">
    <source>
        <dbReference type="EMBL" id="WNQ10669.1"/>
    </source>
</evidence>
<organism evidence="3 4">
    <name type="scientific">Paenibacillus aurantius</name>
    <dbReference type="NCBI Taxonomy" id="2918900"/>
    <lineage>
        <taxon>Bacteria</taxon>
        <taxon>Bacillati</taxon>
        <taxon>Bacillota</taxon>
        <taxon>Bacilli</taxon>
        <taxon>Bacillales</taxon>
        <taxon>Paenibacillaceae</taxon>
        <taxon>Paenibacillus</taxon>
    </lineage>
</organism>
<dbReference type="InterPro" id="IPR050463">
    <property type="entry name" value="Gfo/Idh/MocA_oxidrdct_glycsds"/>
</dbReference>
<protein>
    <submittedName>
        <fullName evidence="3">Gfo/Idh/MocA family oxidoreductase</fullName>
    </submittedName>
</protein>
<dbReference type="GO" id="GO:0000166">
    <property type="term" value="F:nucleotide binding"/>
    <property type="evidence" value="ECO:0007669"/>
    <property type="project" value="InterPro"/>
</dbReference>
<evidence type="ECO:0000259" key="2">
    <source>
        <dbReference type="Pfam" id="PF01408"/>
    </source>
</evidence>
<dbReference type="InterPro" id="IPR036291">
    <property type="entry name" value="NAD(P)-bd_dom_sf"/>
</dbReference>
<dbReference type="AlphaFoldDB" id="A0AA96LCK6"/>
<sequence>MSRKFRFGIVGAGAITPLHAEAVQQQADAELVSICDIRKERAAALAETYGIPNVYDRYELMLQQDDLDVICICLPNGLHAEAGIAAAKAGKHIFCEKPLDVTVEKIDALIDACREHRVKLATVYQRRMMPEAIAARQWIREGKLGKLVLGELISNITGTKRTTRLPAGAPHGRRTAAAC</sequence>
<dbReference type="InterPro" id="IPR000683">
    <property type="entry name" value="Gfo/Idh/MocA-like_OxRdtase_N"/>
</dbReference>
<evidence type="ECO:0000313" key="4">
    <source>
        <dbReference type="Proteomes" id="UP001305702"/>
    </source>
</evidence>
<dbReference type="Proteomes" id="UP001305702">
    <property type="component" value="Chromosome"/>
</dbReference>
<gene>
    <name evidence="3" type="ORF">MJA45_24105</name>
</gene>
<dbReference type="EMBL" id="CP130318">
    <property type="protein sequence ID" value="WNQ10669.1"/>
    <property type="molecule type" value="Genomic_DNA"/>
</dbReference>
<feature type="domain" description="Gfo/Idh/MocA-like oxidoreductase N-terminal" evidence="2">
    <location>
        <begin position="5"/>
        <end position="121"/>
    </location>
</feature>
<keyword evidence="1" id="KW-0560">Oxidoreductase</keyword>
<dbReference type="Gene3D" id="3.30.360.10">
    <property type="entry name" value="Dihydrodipicolinate Reductase, domain 2"/>
    <property type="match status" value="1"/>
</dbReference>